<keyword evidence="5" id="KW-0443">Lipid metabolism</keyword>
<dbReference type="AlphaFoldDB" id="A0AAF3F5B3"/>
<dbReference type="WBParaSite" id="MBELARI_LOCUS21686">
    <property type="protein sequence ID" value="MBELARI_LOCUS21686"/>
    <property type="gene ID" value="MBELARI_LOCUS21686"/>
</dbReference>
<dbReference type="Pfam" id="PF02353">
    <property type="entry name" value="CMAS"/>
    <property type="match status" value="1"/>
</dbReference>
<dbReference type="PIRSF" id="PIRSF003085">
    <property type="entry name" value="CMAS"/>
    <property type="match status" value="1"/>
</dbReference>
<dbReference type="InterPro" id="IPR003333">
    <property type="entry name" value="CMAS"/>
</dbReference>
<evidence type="ECO:0000256" key="4">
    <source>
        <dbReference type="ARBA" id="ARBA00022691"/>
    </source>
</evidence>
<accession>A0AAF3F5B3</accession>
<dbReference type="InterPro" id="IPR050723">
    <property type="entry name" value="CFA/CMAS"/>
</dbReference>
<evidence type="ECO:0000256" key="2">
    <source>
        <dbReference type="ARBA" id="ARBA00022603"/>
    </source>
</evidence>
<name>A0AAF3F5B3_9BILA</name>
<keyword evidence="6" id="KW-1185">Reference proteome</keyword>
<dbReference type="PANTHER" id="PTHR43667:SF2">
    <property type="entry name" value="FATTY ACID C-METHYL TRANSFERASE"/>
    <property type="match status" value="1"/>
</dbReference>
<dbReference type="GO" id="GO:0008610">
    <property type="term" value="P:lipid biosynthetic process"/>
    <property type="evidence" value="ECO:0007669"/>
    <property type="project" value="InterPro"/>
</dbReference>
<dbReference type="InterPro" id="IPR029063">
    <property type="entry name" value="SAM-dependent_MTases_sf"/>
</dbReference>
<organism evidence="6 7">
    <name type="scientific">Mesorhabditis belari</name>
    <dbReference type="NCBI Taxonomy" id="2138241"/>
    <lineage>
        <taxon>Eukaryota</taxon>
        <taxon>Metazoa</taxon>
        <taxon>Ecdysozoa</taxon>
        <taxon>Nematoda</taxon>
        <taxon>Chromadorea</taxon>
        <taxon>Rhabditida</taxon>
        <taxon>Rhabditina</taxon>
        <taxon>Rhabditomorpha</taxon>
        <taxon>Rhabditoidea</taxon>
        <taxon>Rhabditidae</taxon>
        <taxon>Mesorhabditinae</taxon>
        <taxon>Mesorhabditis</taxon>
    </lineage>
</organism>
<dbReference type="GO" id="GO:0008168">
    <property type="term" value="F:methyltransferase activity"/>
    <property type="evidence" value="ECO:0007669"/>
    <property type="project" value="UniProtKB-KW"/>
</dbReference>
<dbReference type="SUPFAM" id="SSF53335">
    <property type="entry name" value="S-adenosyl-L-methionine-dependent methyltransferases"/>
    <property type="match status" value="1"/>
</dbReference>
<proteinExistence type="inferred from homology"/>
<dbReference type="CDD" id="cd02440">
    <property type="entry name" value="AdoMet_MTases"/>
    <property type="match status" value="1"/>
</dbReference>
<evidence type="ECO:0000313" key="7">
    <source>
        <dbReference type="WBParaSite" id="MBELARI_LOCUS21686"/>
    </source>
</evidence>
<keyword evidence="2" id="KW-0489">Methyltransferase</keyword>
<evidence type="ECO:0000256" key="3">
    <source>
        <dbReference type="ARBA" id="ARBA00022679"/>
    </source>
</evidence>
<keyword evidence="3" id="KW-0808">Transferase</keyword>
<dbReference type="PANTHER" id="PTHR43667">
    <property type="entry name" value="CYCLOPROPANE-FATTY-ACYL-PHOSPHOLIPID SYNTHASE"/>
    <property type="match status" value="1"/>
</dbReference>
<reference evidence="7" key="1">
    <citation type="submission" date="2024-02" db="UniProtKB">
        <authorList>
            <consortium name="WormBaseParasite"/>
        </authorList>
    </citation>
    <scope>IDENTIFICATION</scope>
</reference>
<keyword evidence="4" id="KW-0949">S-adenosyl-L-methionine</keyword>
<evidence type="ECO:0000313" key="6">
    <source>
        <dbReference type="Proteomes" id="UP000887575"/>
    </source>
</evidence>
<dbReference type="Proteomes" id="UP000887575">
    <property type="component" value="Unassembled WGS sequence"/>
</dbReference>
<protein>
    <submittedName>
        <fullName evidence="7">Cyclopropane-fatty-acyl-phospholipid synthase</fullName>
    </submittedName>
</protein>
<sequence length="444" mass="51858">MPMFSTIHLFSTKYIFLPFIVKFLNGIVGKSNETLDLIIPTLQFKKRFGGQKVDNNNEEFTEPITLLIENPIRFCFLMLLDPKLGLGEAFMDGHWRAEPGPTEFLKLLIRAKKIRNQEKDSKRRKTQMKILISKVFQLLLNVNFRKFWSIINYCQHKIRENTLLQSARNIKDHYDLGNDMFELFLDESMTYSCALFENAESQMDYNVDCLKEAQERKLDMLIDRLKLSENDHVLEIGCGWGSCAIRAVKRYGCKWTGLTISKEQLAWAQRKVQEAGLSHLIDLKYLDYRLEQGVYSKVISIEMIEAVGEKYLPEYFQVINDRLESGGKAVLQAIICPDSYYDRYCKSSDFIRKHIFPGGHLPSLNHIQRCLPDGVDLCEEITSIGLHYAKTLDYWLNAWCEKESQILDLNYSATFHRKWQFYFALCSSLFSYNHINVIQFSLQK</sequence>
<dbReference type="Gene3D" id="3.40.50.150">
    <property type="entry name" value="Vaccinia Virus protein VP39"/>
    <property type="match status" value="1"/>
</dbReference>
<comment type="similarity">
    <text evidence="1">Belongs to the CFA/CMAS family.</text>
</comment>
<evidence type="ECO:0000256" key="1">
    <source>
        <dbReference type="ARBA" id="ARBA00010815"/>
    </source>
</evidence>
<dbReference type="GO" id="GO:0032259">
    <property type="term" value="P:methylation"/>
    <property type="evidence" value="ECO:0007669"/>
    <property type="project" value="UniProtKB-KW"/>
</dbReference>
<evidence type="ECO:0000256" key="5">
    <source>
        <dbReference type="ARBA" id="ARBA00023098"/>
    </source>
</evidence>